<keyword evidence="2" id="KW-1185">Reference proteome</keyword>
<dbReference type="RefSeq" id="WP_008511144.1">
    <property type="nucleotide sequence ID" value="NZ_CM001403.1"/>
</dbReference>
<dbReference type="STRING" id="714943.Mucpa_5702"/>
<dbReference type="HOGENOM" id="CLU_2700727_0_0_10"/>
<gene>
    <name evidence="1" type="ORF">Mucpa_5702</name>
</gene>
<name>H1Y3K3_9SPHI</name>
<sequence length="73" mass="8355">MGVDHPQVEEKEVGLTTSDGEYQLWESFPVVETRSSDLKTIEGGNLNEWIKSHPLNFNFDKSSNEPKTQYQPD</sequence>
<proteinExistence type="predicted"/>
<dbReference type="AlphaFoldDB" id="H1Y3K3"/>
<evidence type="ECO:0000313" key="2">
    <source>
        <dbReference type="Proteomes" id="UP000002774"/>
    </source>
</evidence>
<protein>
    <submittedName>
        <fullName evidence="1">Uncharacterized protein</fullName>
    </submittedName>
</protein>
<dbReference type="EMBL" id="CM001403">
    <property type="protein sequence ID" value="EHQ29771.1"/>
    <property type="molecule type" value="Genomic_DNA"/>
</dbReference>
<organism evidence="1 2">
    <name type="scientific">Mucilaginibacter paludis DSM 18603</name>
    <dbReference type="NCBI Taxonomy" id="714943"/>
    <lineage>
        <taxon>Bacteria</taxon>
        <taxon>Pseudomonadati</taxon>
        <taxon>Bacteroidota</taxon>
        <taxon>Sphingobacteriia</taxon>
        <taxon>Sphingobacteriales</taxon>
        <taxon>Sphingobacteriaceae</taxon>
        <taxon>Mucilaginibacter</taxon>
    </lineage>
</organism>
<dbReference type="Proteomes" id="UP000002774">
    <property type="component" value="Chromosome"/>
</dbReference>
<accession>H1Y3K3</accession>
<reference evidence="1" key="1">
    <citation type="submission" date="2011-09" db="EMBL/GenBank/DDBJ databases">
        <title>The permanent draft genome of Mucilaginibacter paludis DSM 18603.</title>
        <authorList>
            <consortium name="US DOE Joint Genome Institute (JGI-PGF)"/>
            <person name="Lucas S."/>
            <person name="Han J."/>
            <person name="Lapidus A."/>
            <person name="Bruce D."/>
            <person name="Goodwin L."/>
            <person name="Pitluck S."/>
            <person name="Peters L."/>
            <person name="Kyrpides N."/>
            <person name="Mavromatis K."/>
            <person name="Ivanova N."/>
            <person name="Mikhailova N."/>
            <person name="Held B."/>
            <person name="Detter J.C."/>
            <person name="Tapia R."/>
            <person name="Han C."/>
            <person name="Land M."/>
            <person name="Hauser L."/>
            <person name="Markowitz V."/>
            <person name="Cheng J.-F."/>
            <person name="Hugenholtz P."/>
            <person name="Woyke T."/>
            <person name="Wu D."/>
            <person name="Tindall B."/>
            <person name="Brambilla E."/>
            <person name="Klenk H.-P."/>
            <person name="Eisen J.A."/>
        </authorList>
    </citation>
    <scope>NUCLEOTIDE SEQUENCE [LARGE SCALE GENOMIC DNA]</scope>
    <source>
        <strain evidence="1">DSM 18603</strain>
    </source>
</reference>
<evidence type="ECO:0000313" key="1">
    <source>
        <dbReference type="EMBL" id="EHQ29771.1"/>
    </source>
</evidence>